<evidence type="ECO:0000256" key="4">
    <source>
        <dbReference type="ARBA" id="ARBA00019078"/>
    </source>
</evidence>
<evidence type="ECO:0000256" key="7">
    <source>
        <dbReference type="ARBA" id="ARBA00023136"/>
    </source>
</evidence>
<evidence type="ECO:0000313" key="11">
    <source>
        <dbReference type="Proteomes" id="UP001162881"/>
    </source>
</evidence>
<feature type="transmembrane region" description="Helical" evidence="8">
    <location>
        <begin position="147"/>
        <end position="168"/>
    </location>
</feature>
<proteinExistence type="predicted"/>
<dbReference type="InterPro" id="IPR009908">
    <property type="entry name" value="Methylamine_util_MauE"/>
</dbReference>
<evidence type="ECO:0000256" key="3">
    <source>
        <dbReference type="ARBA" id="ARBA00004856"/>
    </source>
</evidence>
<sequence length="182" mass="18908">MPAEMPAAMILAARGFGALLFGASALGKGRNLGEFAAIIARHVPLAGRGSAALAGAIIAIEGLCAVFLASGVASPVGGVLGIVLLLGFALVMARALRRGERDLDCGCRFGAARQAITWPLVWRNLVFAAALFPALARWAQAPGRLEWIDGLGAGAAMFVLAALATQLIHLHDRTVQLQQRFS</sequence>
<reference evidence="10" key="1">
    <citation type="submission" date="2022-03" db="EMBL/GenBank/DDBJ databases">
        <title>Identification of a novel bacterium isolated from mangrove sediments.</title>
        <authorList>
            <person name="Pan X."/>
        </authorList>
    </citation>
    <scope>NUCLEOTIDE SEQUENCE</scope>
    <source>
        <strain evidence="10">B1949</strain>
    </source>
</reference>
<accession>A0ABT0BAS2</accession>
<feature type="domain" description="Methylamine utilisation protein MauE" evidence="9">
    <location>
        <begin position="9"/>
        <end position="134"/>
    </location>
</feature>
<evidence type="ECO:0000256" key="1">
    <source>
        <dbReference type="ARBA" id="ARBA00003475"/>
    </source>
</evidence>
<dbReference type="Proteomes" id="UP001162881">
    <property type="component" value="Unassembled WGS sequence"/>
</dbReference>
<feature type="transmembrane region" description="Helical" evidence="8">
    <location>
        <begin position="116"/>
        <end position="135"/>
    </location>
</feature>
<keyword evidence="7 8" id="KW-0472">Membrane</keyword>
<evidence type="ECO:0000256" key="8">
    <source>
        <dbReference type="SAM" id="Phobius"/>
    </source>
</evidence>
<dbReference type="RefSeq" id="WP_244017792.1">
    <property type="nucleotide sequence ID" value="NZ_JALHLF010000012.1"/>
</dbReference>
<keyword evidence="6 8" id="KW-1133">Transmembrane helix</keyword>
<evidence type="ECO:0000256" key="6">
    <source>
        <dbReference type="ARBA" id="ARBA00022989"/>
    </source>
</evidence>
<dbReference type="EMBL" id="JALHLF010000012">
    <property type="protein sequence ID" value="MCJ2182155.1"/>
    <property type="molecule type" value="Genomic_DNA"/>
</dbReference>
<keyword evidence="11" id="KW-1185">Reference proteome</keyword>
<name>A0ABT0BAS2_9SPHN</name>
<comment type="subcellular location">
    <subcellularLocation>
        <location evidence="2">Membrane</location>
        <topology evidence="2">Multi-pass membrane protein</topology>
    </subcellularLocation>
</comment>
<gene>
    <name evidence="10" type="ORF">MTR62_05495</name>
</gene>
<dbReference type="Pfam" id="PF07291">
    <property type="entry name" value="MauE"/>
    <property type="match status" value="1"/>
</dbReference>
<protein>
    <recommendedName>
        <fullName evidence="4">Methylamine utilization protein MauE</fullName>
    </recommendedName>
</protein>
<feature type="transmembrane region" description="Helical" evidence="8">
    <location>
        <begin position="49"/>
        <end position="69"/>
    </location>
</feature>
<keyword evidence="5 8" id="KW-0812">Transmembrane</keyword>
<comment type="function">
    <text evidence="1">May be specifically involved in the processing, transport, and/or maturation of the MADH beta-subunit.</text>
</comment>
<evidence type="ECO:0000256" key="2">
    <source>
        <dbReference type="ARBA" id="ARBA00004141"/>
    </source>
</evidence>
<comment type="pathway">
    <text evidence="3">One-carbon metabolism; methylamine degradation.</text>
</comment>
<organism evidence="10 11">
    <name type="scientific">Novosphingobium organovorum</name>
    <dbReference type="NCBI Taxonomy" id="2930092"/>
    <lineage>
        <taxon>Bacteria</taxon>
        <taxon>Pseudomonadati</taxon>
        <taxon>Pseudomonadota</taxon>
        <taxon>Alphaproteobacteria</taxon>
        <taxon>Sphingomonadales</taxon>
        <taxon>Sphingomonadaceae</taxon>
        <taxon>Novosphingobium</taxon>
    </lineage>
</organism>
<evidence type="ECO:0000313" key="10">
    <source>
        <dbReference type="EMBL" id="MCJ2182155.1"/>
    </source>
</evidence>
<comment type="caution">
    <text evidence="10">The sequence shown here is derived from an EMBL/GenBank/DDBJ whole genome shotgun (WGS) entry which is preliminary data.</text>
</comment>
<feature type="transmembrane region" description="Helical" evidence="8">
    <location>
        <begin position="76"/>
        <end position="96"/>
    </location>
</feature>
<evidence type="ECO:0000259" key="9">
    <source>
        <dbReference type="Pfam" id="PF07291"/>
    </source>
</evidence>
<evidence type="ECO:0000256" key="5">
    <source>
        <dbReference type="ARBA" id="ARBA00022692"/>
    </source>
</evidence>